<accession>A0A2R8AZB3</accession>
<protein>
    <submittedName>
        <fullName evidence="1">Uncharacterized protein</fullName>
    </submittedName>
</protein>
<reference evidence="2" key="1">
    <citation type="submission" date="2018-03" db="EMBL/GenBank/DDBJ databases">
        <authorList>
            <person name="Rodrigo-Torres L."/>
            <person name="Arahal R. D."/>
            <person name="Lucena T."/>
        </authorList>
    </citation>
    <scope>NUCLEOTIDE SEQUENCE [LARGE SCALE GENOMIC DNA]</scope>
    <source>
        <strain evidence="2">CECT 8871</strain>
    </source>
</reference>
<dbReference type="RefSeq" id="WP_181389491.1">
    <property type="nucleotide sequence ID" value="NZ_OMOJ01000008.1"/>
</dbReference>
<evidence type="ECO:0000313" key="2">
    <source>
        <dbReference type="Proteomes" id="UP000244904"/>
    </source>
</evidence>
<proteinExistence type="predicted"/>
<dbReference type="EMBL" id="OMOJ01000008">
    <property type="protein sequence ID" value="SPF81350.1"/>
    <property type="molecule type" value="Genomic_DNA"/>
</dbReference>
<dbReference type="Proteomes" id="UP000244904">
    <property type="component" value="Unassembled WGS sequence"/>
</dbReference>
<name>A0A2R8AZB3_9RHOB</name>
<organism evidence="1 2">
    <name type="scientific">Pseudoprimorskyibacter insulae</name>
    <dbReference type="NCBI Taxonomy" id="1695997"/>
    <lineage>
        <taxon>Bacteria</taxon>
        <taxon>Pseudomonadati</taxon>
        <taxon>Pseudomonadota</taxon>
        <taxon>Alphaproteobacteria</taxon>
        <taxon>Rhodobacterales</taxon>
        <taxon>Paracoccaceae</taxon>
        <taxon>Pseudoprimorskyibacter</taxon>
    </lineage>
</organism>
<keyword evidence="2" id="KW-1185">Reference proteome</keyword>
<dbReference type="AlphaFoldDB" id="A0A2R8AZB3"/>
<gene>
    <name evidence="1" type="ORF">PRI8871_03173</name>
</gene>
<sequence length="53" mass="6162">MSKTIYGITEAELFRLKCAYSAVRDPIIRAEFLRTVEAWAHDQWNCSGKQTQK</sequence>
<evidence type="ECO:0000313" key="1">
    <source>
        <dbReference type="EMBL" id="SPF81350.1"/>
    </source>
</evidence>